<organism evidence="2 3">
    <name type="scientific">Terriglobus roseus</name>
    <dbReference type="NCBI Taxonomy" id="392734"/>
    <lineage>
        <taxon>Bacteria</taxon>
        <taxon>Pseudomonadati</taxon>
        <taxon>Acidobacteriota</taxon>
        <taxon>Terriglobia</taxon>
        <taxon>Terriglobales</taxon>
        <taxon>Acidobacteriaceae</taxon>
        <taxon>Terriglobus</taxon>
    </lineage>
</organism>
<evidence type="ECO:0000313" key="3">
    <source>
        <dbReference type="Proteomes" id="UP000182409"/>
    </source>
</evidence>
<sequence>MLRSWARNLLVVSGVVIAVLAGGYAYIVTPHHSSAPPESASGLLDRADTLAWGNRWADAKPVYKKAEEAFQREHRLDLALYARVSQIPADETGSVEGKILQLTDDLARPEAQNPETHLRILTIRGMLETNYDAGSARSTWQEVQKLALKTGQVQLATRAVGEQGIAAFLLGDTTTAKKQVVRAWGLSKVERDTAATVRYASVFGAGLVQVHDYKEALTFLDQAIKLANSNPALAYPTIAIYAKIDALSGLKNYHDALSLANASLERIENTPYEEHKAQVLISRGSIFGETGNWKAAIADYKRAISIGIATSNYRDITDAGGKLAQALERTDDLTEALAAINSAIEANTHIPDELYLVPRNLVIKAEITEKMGKATEAESLYREAIASVDIMLTHADTTNTQRYLLSEMSDVYSGFFTFLSNRHRYNEALQVVEHIRGRVEAEALEHHASQPPHIPTPEEKKLTALNISLIATDDPGKREAILNSIRSAELAISPSAIAQEAMTHPVTLTALQRTLQPSAVVIEYVLAEPASHALVITSNTATPYLLPAKSVIEADAVRYRKEIRGRKDDRTLGQQLFNELLKPIPEYSIKTDLVVIPDGSLHLLPFSALVDESGTYVLKTHTVAVAPSSTVYEQLEQRVKGREATNMPYLGVAAWTQQSSQRNPVVRAFLGPTRSELVPLPDSQKEVETIGQELPQPGTILLGSAATETKFKEISSTSTDVVHLALHGYADLDYPDRSALAFAPEPDHTNDGLLQVREIRDLKLNVKLVTLSACDTGVGPVGEVGVANLVNAFIEAGADSVVSTLWELEDHTTEHLMAAFYGKLATGAPKVDALRSAQLELLDSGLPPYFWASFQVVGDAHGNI</sequence>
<protein>
    <submittedName>
        <fullName evidence="2">CHAT domain-containing protein</fullName>
    </submittedName>
</protein>
<accession>A0A1H4W1R0</accession>
<dbReference type="RefSeq" id="WP_074656186.1">
    <property type="nucleotide sequence ID" value="NZ_FNSD01000002.1"/>
</dbReference>
<dbReference type="AlphaFoldDB" id="A0A1H4W1R0"/>
<dbReference type="InterPro" id="IPR019734">
    <property type="entry name" value="TPR_rpt"/>
</dbReference>
<dbReference type="Pfam" id="PF12770">
    <property type="entry name" value="CHAT"/>
    <property type="match status" value="1"/>
</dbReference>
<dbReference type="OrthoDB" id="99689at2"/>
<reference evidence="2 3" key="1">
    <citation type="submission" date="2016-10" db="EMBL/GenBank/DDBJ databases">
        <authorList>
            <person name="de Groot N.N."/>
        </authorList>
    </citation>
    <scope>NUCLEOTIDE SEQUENCE [LARGE SCALE GENOMIC DNA]</scope>
    <source>
        <strain evidence="2 3">AB35.6</strain>
    </source>
</reference>
<dbReference type="SMART" id="SM00028">
    <property type="entry name" value="TPR"/>
    <property type="match status" value="5"/>
</dbReference>
<evidence type="ECO:0000259" key="1">
    <source>
        <dbReference type="Pfam" id="PF12770"/>
    </source>
</evidence>
<dbReference type="InterPro" id="IPR011990">
    <property type="entry name" value="TPR-like_helical_dom_sf"/>
</dbReference>
<name>A0A1H4W1R0_9BACT</name>
<dbReference type="PANTHER" id="PTHR10098">
    <property type="entry name" value="RAPSYN-RELATED"/>
    <property type="match status" value="1"/>
</dbReference>
<dbReference type="InterPro" id="IPR024983">
    <property type="entry name" value="CHAT_dom"/>
</dbReference>
<gene>
    <name evidence="2" type="ORF">SAMN05443244_4007</name>
</gene>
<dbReference type="Gene3D" id="1.25.40.10">
    <property type="entry name" value="Tetratricopeptide repeat domain"/>
    <property type="match status" value="1"/>
</dbReference>
<evidence type="ECO:0000313" key="2">
    <source>
        <dbReference type="EMBL" id="SEC87175.1"/>
    </source>
</evidence>
<dbReference type="EMBL" id="FNSD01000002">
    <property type="protein sequence ID" value="SEC87175.1"/>
    <property type="molecule type" value="Genomic_DNA"/>
</dbReference>
<feature type="domain" description="CHAT" evidence="1">
    <location>
        <begin position="572"/>
        <end position="859"/>
    </location>
</feature>
<proteinExistence type="predicted"/>
<dbReference type="Proteomes" id="UP000182409">
    <property type="component" value="Unassembled WGS sequence"/>
</dbReference>
<dbReference type="SUPFAM" id="SSF48452">
    <property type="entry name" value="TPR-like"/>
    <property type="match status" value="1"/>
</dbReference>